<keyword evidence="2" id="KW-1185">Reference proteome</keyword>
<dbReference type="Proteomes" id="UP000011623">
    <property type="component" value="Unassembled WGS sequence"/>
</dbReference>
<dbReference type="PATRIC" id="fig|1227452.3.peg.2827"/>
<reference evidence="1 2" key="1">
    <citation type="journal article" date="2014" name="PLoS Genet.">
        <title>Phylogenetically driven sequencing of extremely halophilic archaea reveals strategies for static and dynamic osmo-response.</title>
        <authorList>
            <person name="Becker E.A."/>
            <person name="Seitzer P.M."/>
            <person name="Tritt A."/>
            <person name="Larsen D."/>
            <person name="Krusor M."/>
            <person name="Yao A.I."/>
            <person name="Wu D."/>
            <person name="Madern D."/>
            <person name="Eisen J.A."/>
            <person name="Darling A.E."/>
            <person name="Facciotti M.T."/>
        </authorList>
    </citation>
    <scope>NUCLEOTIDE SEQUENCE [LARGE SCALE GENOMIC DNA]</scope>
    <source>
        <strain evidence="1 2">JCM 13557</strain>
    </source>
</reference>
<dbReference type="AlphaFoldDB" id="M0KD88"/>
<organism evidence="1 2">
    <name type="scientific">Haloarcula amylolytica JCM 13557</name>
    <dbReference type="NCBI Taxonomy" id="1227452"/>
    <lineage>
        <taxon>Archaea</taxon>
        <taxon>Methanobacteriati</taxon>
        <taxon>Methanobacteriota</taxon>
        <taxon>Stenosarchaea group</taxon>
        <taxon>Halobacteria</taxon>
        <taxon>Halobacteriales</taxon>
        <taxon>Haloarculaceae</taxon>
        <taxon>Haloarcula</taxon>
    </lineage>
</organism>
<dbReference type="EMBL" id="AOLW01000029">
    <property type="protein sequence ID" value="EMA18793.1"/>
    <property type="molecule type" value="Genomic_DNA"/>
</dbReference>
<protein>
    <submittedName>
        <fullName evidence="1">Uncharacterized protein</fullName>
    </submittedName>
</protein>
<name>M0KD88_9EURY</name>
<accession>M0KD88</accession>
<comment type="caution">
    <text evidence="1">The sequence shown here is derived from an EMBL/GenBank/DDBJ whole genome shotgun (WGS) entry which is preliminary data.</text>
</comment>
<dbReference type="RefSeq" id="WP_008311453.1">
    <property type="nucleotide sequence ID" value="NZ_AOLW01000029.1"/>
</dbReference>
<sequence length="40" mass="4456">MSDEDYAHQALSVLEQIDIEVIDQDARDAHDDAVTAVNEL</sequence>
<evidence type="ECO:0000313" key="2">
    <source>
        <dbReference type="Proteomes" id="UP000011623"/>
    </source>
</evidence>
<evidence type="ECO:0000313" key="1">
    <source>
        <dbReference type="EMBL" id="EMA18793.1"/>
    </source>
</evidence>
<proteinExistence type="predicted"/>
<gene>
    <name evidence="1" type="ORF">C442_14165</name>
</gene>